<dbReference type="InterPro" id="IPR008984">
    <property type="entry name" value="SMAD_FHA_dom_sf"/>
</dbReference>
<evidence type="ECO:0000256" key="3">
    <source>
        <dbReference type="ARBA" id="ARBA00022801"/>
    </source>
</evidence>
<dbReference type="Pfam" id="PF08645">
    <property type="entry name" value="PNK3P"/>
    <property type="match status" value="1"/>
</dbReference>
<dbReference type="NCBIfam" id="TIGR01662">
    <property type="entry name" value="HAD-SF-IIIA"/>
    <property type="match status" value="1"/>
</dbReference>
<organism evidence="10">
    <name type="scientific">Drosophila rhopaloa</name>
    <name type="common">Fruit fly</name>
    <dbReference type="NCBI Taxonomy" id="1041015"/>
    <lineage>
        <taxon>Eukaryota</taxon>
        <taxon>Metazoa</taxon>
        <taxon>Ecdysozoa</taxon>
        <taxon>Arthropoda</taxon>
        <taxon>Hexapoda</taxon>
        <taxon>Insecta</taxon>
        <taxon>Pterygota</taxon>
        <taxon>Neoptera</taxon>
        <taxon>Endopterygota</taxon>
        <taxon>Diptera</taxon>
        <taxon>Brachycera</taxon>
        <taxon>Muscomorpha</taxon>
        <taxon>Ephydroidea</taxon>
        <taxon>Drosophilidae</taxon>
        <taxon>Drosophila</taxon>
        <taxon>Sophophora</taxon>
    </lineage>
</organism>
<dbReference type="GeneID" id="108050109"/>
<dbReference type="Gene3D" id="3.40.50.1000">
    <property type="entry name" value="HAD superfamily/HAD-like"/>
    <property type="match status" value="1"/>
</dbReference>
<evidence type="ECO:0000313" key="8">
    <source>
        <dbReference type="EnsemblMetazoa" id="XP_016987098.1"/>
    </source>
</evidence>
<dbReference type="PANTHER" id="PTHR12083">
    <property type="entry name" value="BIFUNCTIONAL POLYNUCLEOTIDE PHOSPHATASE/KINASE"/>
    <property type="match status" value="1"/>
</dbReference>
<dbReference type="GO" id="GO:0005634">
    <property type="term" value="C:nucleus"/>
    <property type="evidence" value="ECO:0007669"/>
    <property type="project" value="UniProtKB-SubCell"/>
</dbReference>
<dbReference type="InterPro" id="IPR006551">
    <property type="entry name" value="Polynucleotide_phosphatase"/>
</dbReference>
<dbReference type="GO" id="GO:0046403">
    <property type="term" value="F:polynucleotide 3'-phosphatase activity"/>
    <property type="evidence" value="ECO:0007669"/>
    <property type="project" value="InterPro"/>
</dbReference>
<evidence type="ECO:0000256" key="2">
    <source>
        <dbReference type="ARBA" id="ARBA00022763"/>
    </source>
</evidence>
<dbReference type="RefSeq" id="XP_016987098.1">
    <property type="nucleotide sequence ID" value="XM_017131609.1"/>
</dbReference>
<dbReference type="Gene3D" id="3.40.50.300">
    <property type="entry name" value="P-loop containing nucleotide triphosphate hydrolases"/>
    <property type="match status" value="1"/>
</dbReference>
<evidence type="ECO:0000256" key="5">
    <source>
        <dbReference type="ARBA" id="ARBA00023242"/>
    </source>
</evidence>
<evidence type="ECO:0000256" key="6">
    <source>
        <dbReference type="SAM" id="MobiDB-lite"/>
    </source>
</evidence>
<dbReference type="SUPFAM" id="SSF49879">
    <property type="entry name" value="SMAD/FHA domain"/>
    <property type="match status" value="1"/>
</dbReference>
<name>A0A6P4FI01_DRORH</name>
<dbReference type="SUPFAM" id="SSF52540">
    <property type="entry name" value="P-loop containing nucleoside triphosphate hydrolases"/>
    <property type="match status" value="1"/>
</dbReference>
<dbReference type="GO" id="GO:0046404">
    <property type="term" value="F:ATP-dependent polydeoxyribonucleotide 5'-hydroxyl-kinase activity"/>
    <property type="evidence" value="ECO:0007669"/>
    <property type="project" value="InterPro"/>
</dbReference>
<dbReference type="InterPro" id="IPR036412">
    <property type="entry name" value="HAD-like_sf"/>
</dbReference>
<keyword evidence="3" id="KW-0378">Hydrolase</keyword>
<proteinExistence type="predicted"/>
<keyword evidence="4" id="KW-0234">DNA repair</keyword>
<evidence type="ECO:0000256" key="1">
    <source>
        <dbReference type="ARBA" id="ARBA00004123"/>
    </source>
</evidence>
<evidence type="ECO:0000259" key="7">
    <source>
        <dbReference type="Pfam" id="PF17913"/>
    </source>
</evidence>
<dbReference type="Pfam" id="PF13671">
    <property type="entry name" value="AAA_33"/>
    <property type="match status" value="1"/>
</dbReference>
<protein>
    <submittedName>
        <fullName evidence="10">Uncharacterized protein F21D5.5</fullName>
    </submittedName>
</protein>
<dbReference type="NCBIfam" id="TIGR01663">
    <property type="entry name" value="PNK-3'Pase"/>
    <property type="match status" value="1"/>
</dbReference>
<keyword evidence="2" id="KW-0227">DNA damage</keyword>
<keyword evidence="9" id="KW-1185">Reference proteome</keyword>
<dbReference type="FunFam" id="3.40.50.300:FF:000737">
    <property type="entry name" value="Bifunctional polynucleotide phosphatase/kinase"/>
    <property type="match status" value="1"/>
</dbReference>
<dbReference type="SUPFAM" id="SSF56784">
    <property type="entry name" value="HAD-like"/>
    <property type="match status" value="1"/>
</dbReference>
<evidence type="ECO:0000313" key="9">
    <source>
        <dbReference type="Proteomes" id="UP001652680"/>
    </source>
</evidence>
<dbReference type="Proteomes" id="UP001652680">
    <property type="component" value="Unassembled WGS sequence"/>
</dbReference>
<keyword evidence="5" id="KW-0539">Nucleus</keyword>
<dbReference type="AlphaFoldDB" id="A0A6P4FI01"/>
<gene>
    <name evidence="10" type="primary">LOC108050109</name>
    <name evidence="8" type="synonym">108050109</name>
</gene>
<dbReference type="InterPro" id="IPR027417">
    <property type="entry name" value="P-loop_NTPase"/>
</dbReference>
<feature type="domain" description="PNK FHA" evidence="7">
    <location>
        <begin position="23"/>
        <end position="91"/>
    </location>
</feature>
<evidence type="ECO:0000256" key="4">
    <source>
        <dbReference type="ARBA" id="ARBA00023204"/>
    </source>
</evidence>
<dbReference type="OrthoDB" id="19045at2759"/>
<dbReference type="GO" id="GO:0006281">
    <property type="term" value="P:DNA repair"/>
    <property type="evidence" value="ECO:0007669"/>
    <property type="project" value="UniProtKB-KW"/>
</dbReference>
<comment type="subcellular location">
    <subcellularLocation>
        <location evidence="1">Nucleus</location>
    </subcellularLocation>
</comment>
<dbReference type="InterPro" id="IPR006549">
    <property type="entry name" value="HAD-SF_hydro_IIIA"/>
</dbReference>
<dbReference type="NCBIfam" id="TIGR01664">
    <property type="entry name" value="DNA-3'-Pase"/>
    <property type="match status" value="1"/>
</dbReference>
<reference evidence="10" key="2">
    <citation type="submission" date="2025-04" db="UniProtKB">
        <authorList>
            <consortium name="RefSeq"/>
        </authorList>
    </citation>
    <scope>IDENTIFICATION</scope>
</reference>
<dbReference type="GO" id="GO:0003690">
    <property type="term" value="F:double-stranded DNA binding"/>
    <property type="evidence" value="ECO:0007669"/>
    <property type="project" value="TreeGrafter"/>
</dbReference>
<dbReference type="CTD" id="11284"/>
<dbReference type="InterPro" id="IPR013954">
    <property type="entry name" value="PNK3P"/>
</dbReference>
<dbReference type="EnsemblMetazoa" id="XM_017131609.2">
    <property type="protein sequence ID" value="XP_016987098.1"/>
    <property type="gene ID" value="LOC108050109"/>
</dbReference>
<dbReference type="FunFam" id="2.60.200.20:FF:000058">
    <property type="entry name" value="GM26347"/>
    <property type="match status" value="1"/>
</dbReference>
<dbReference type="CDD" id="cd01625">
    <property type="entry name" value="HAD_PNP"/>
    <property type="match status" value="1"/>
</dbReference>
<evidence type="ECO:0000313" key="10">
    <source>
        <dbReference type="RefSeq" id="XP_016987098.1"/>
    </source>
</evidence>
<dbReference type="InterPro" id="IPR023214">
    <property type="entry name" value="HAD_sf"/>
</dbReference>
<dbReference type="PANTHER" id="PTHR12083:SF9">
    <property type="entry name" value="BIFUNCTIONAL POLYNUCLEOTIDE PHOSPHATASE_KINASE"/>
    <property type="match status" value="1"/>
</dbReference>
<accession>A0A6P4FI01</accession>
<dbReference type="Gene3D" id="2.60.200.20">
    <property type="match status" value="1"/>
</dbReference>
<feature type="region of interest" description="Disordered" evidence="6">
    <location>
        <begin position="118"/>
        <end position="141"/>
    </location>
</feature>
<dbReference type="InterPro" id="IPR041388">
    <property type="entry name" value="FHA_2"/>
</dbReference>
<reference evidence="9" key="1">
    <citation type="journal article" date="2021" name="Elife">
        <title>Highly contiguous assemblies of 101 drosophilid genomes.</title>
        <authorList>
            <person name="Kim B.Y."/>
            <person name="Wang J.R."/>
            <person name="Miller D.E."/>
            <person name="Barmina O."/>
            <person name="Delaney E."/>
            <person name="Thompson A."/>
            <person name="Comeault A.A."/>
            <person name="Peede D."/>
            <person name="D'Agostino E.R."/>
            <person name="Pelaez J."/>
            <person name="Aguilar J.M."/>
            <person name="Haji D."/>
            <person name="Matsunaga T."/>
            <person name="Armstrong E.E."/>
            <person name="Zych M."/>
            <person name="Ogawa Y."/>
            <person name="Stamenkovic-Radak M."/>
            <person name="Jelic M."/>
            <person name="Veselinovic M.S."/>
            <person name="Tanaskovic M."/>
            <person name="Eric P."/>
            <person name="Gao J.J."/>
            <person name="Katoh T.K."/>
            <person name="Toda M.J."/>
            <person name="Watabe H."/>
            <person name="Watada M."/>
            <person name="Davis J.S."/>
            <person name="Moyle L.C."/>
            <person name="Manoli G."/>
            <person name="Bertolini E."/>
            <person name="Kostal V."/>
            <person name="Hawley R.S."/>
            <person name="Takahashi A."/>
            <person name="Jones C.D."/>
            <person name="Price D.K."/>
            <person name="Whiteman N."/>
            <person name="Kopp A."/>
            <person name="Matute D.R."/>
            <person name="Petrov D.A."/>
        </authorList>
    </citation>
    <scope>NUCLEOTIDE SEQUENCE [LARGE SCALE GENOMIC DNA]</scope>
</reference>
<dbReference type="InterPro" id="IPR006550">
    <property type="entry name" value="PNKP"/>
</dbReference>
<sequence>MSMAKYLNRSVGKAGKDAAARICTLKPTEPEHQVIHLSAGENFVGRSRETGIRDSKCSKRQIELQVDMKKAVVALKVLGVNPCGVNGVMVMQDTECKLNHGDLVEIVYGRHPFEVVFSPPPTDDNEKAAPSPTSASITEKTEKWDSAGNGKLVIFTSAGVRASEKIAGYDMDGTIIKTKSGLVFPKNTDDWQIIFPEVPEKLKSLHKEGFKICFFTNQGGIARGKISLDDFKVKIKQIVAKLGVPIQVFIAIGDGFYRKPLTGMWQHLRNEMNDGLDIQEDRCFFVGDAAGRPETGKGATKQRKDHSLADRLFAANIGLSFYTPEVHFLGKRVEQWNKPDFDPTAVHDKLSLLDPDDLTFEGHSCEMVIMVGLPGSGKSHFCAAFFQSRGYKIVNADTLGSTQNCLTACKRFLDSGNSCVVDNTNVDSASRKKFLQVASEMKIPCRCLVMNLPVAQVKHNIAFRELSDTNHSKIKDMVFNMMKKKYQEPTLDEGFKSIHKVNFKPEFADEKQEKLYKMYLLEK</sequence>
<reference evidence="8" key="3">
    <citation type="submission" date="2025-05" db="UniProtKB">
        <authorList>
            <consortium name="EnsemblMetazoa"/>
        </authorList>
    </citation>
    <scope>IDENTIFICATION</scope>
</reference>
<dbReference type="FunFam" id="3.40.50.1000:FF:000078">
    <property type="entry name" value="Bifunctional polynucleotide phosphatase/kinase"/>
    <property type="match status" value="1"/>
</dbReference>
<dbReference type="Pfam" id="PF17913">
    <property type="entry name" value="FHA_2"/>
    <property type="match status" value="1"/>
</dbReference>